<dbReference type="PROSITE" id="PS01187">
    <property type="entry name" value="EGF_CA"/>
    <property type="match status" value="1"/>
</dbReference>
<dbReference type="InterPro" id="IPR049883">
    <property type="entry name" value="NOTCH1_EGF-like"/>
</dbReference>
<dbReference type="Pfam" id="PF07645">
    <property type="entry name" value="EGF_CA"/>
    <property type="match status" value="1"/>
</dbReference>
<evidence type="ECO:0000256" key="8">
    <source>
        <dbReference type="SAM" id="Phobius"/>
    </source>
</evidence>
<evidence type="ECO:0000256" key="1">
    <source>
        <dbReference type="ARBA" id="ARBA00004613"/>
    </source>
</evidence>
<organism evidence="10 11">
    <name type="scientific">Oopsacas minuta</name>
    <dbReference type="NCBI Taxonomy" id="111878"/>
    <lineage>
        <taxon>Eukaryota</taxon>
        <taxon>Metazoa</taxon>
        <taxon>Porifera</taxon>
        <taxon>Hexactinellida</taxon>
        <taxon>Hexasterophora</taxon>
        <taxon>Lyssacinosida</taxon>
        <taxon>Leucopsacidae</taxon>
        <taxon>Oopsacas</taxon>
    </lineage>
</organism>
<sequence>MNYSIELPLNLGDNITIFAIFGSGSNITVFINPLKQHSNITRFSLESIDWETRGMMLYTHFPNLEQIEITREGSVNTIDTNLLTNLMSLSSLAWTSSSLVNIHVDTFRGLSSLSFISIIGNSISYLSSETFQHLPSLKILFVFQLNCTCQLQWMSIVEANGWIDIIGSCEGSGLRIDSPSTYSQCHSTESYQCFNKSVSCDNVCINTPDSYICACAEGYGLTLIEAEQACHDIDECVQNVTICQEQNCRNTLGSYQCYCSEGFLLSNDGNTCSDVNECSNNPCEYNCTNTMGSYLCSCYEYFVLSNDRHTCQCQSGYKLTADGCVDINECVDGNGGCDDICINTDGSFTCTIFLMDNSQSQLTFVFIGISAILTIILIIIIFVLAITCCCCCYCWKLSKSQPESSSKPNDRVDKIEYYAVVSPESTNNASNYINTNNEELKRNINPAVYPEEDPYYTDMQTAQVESGQMSPAYYLQMNNI</sequence>
<gene>
    <name evidence="10" type="ORF">LOD99_14717</name>
</gene>
<dbReference type="SUPFAM" id="SSF52058">
    <property type="entry name" value="L domain-like"/>
    <property type="match status" value="1"/>
</dbReference>
<reference evidence="10 11" key="1">
    <citation type="journal article" date="2023" name="BMC Biol.">
        <title>The compact genome of the sponge Oopsacas minuta (Hexactinellida) is lacking key metazoan core genes.</title>
        <authorList>
            <person name="Santini S."/>
            <person name="Schenkelaars Q."/>
            <person name="Jourda C."/>
            <person name="Duchesne M."/>
            <person name="Belahbib H."/>
            <person name="Rocher C."/>
            <person name="Selva M."/>
            <person name="Riesgo A."/>
            <person name="Vervoort M."/>
            <person name="Leys S.P."/>
            <person name="Kodjabachian L."/>
            <person name="Le Bivic A."/>
            <person name="Borchiellini C."/>
            <person name="Claverie J.M."/>
            <person name="Renard E."/>
        </authorList>
    </citation>
    <scope>NUCLEOTIDE SEQUENCE [LARGE SCALE GENOMIC DNA]</scope>
    <source>
        <strain evidence="10">SPO-2</strain>
    </source>
</reference>
<name>A0AAV7KDC1_9METZ</name>
<dbReference type="InterPro" id="IPR001881">
    <property type="entry name" value="EGF-like_Ca-bd_dom"/>
</dbReference>
<keyword evidence="4" id="KW-0732">Signal</keyword>
<dbReference type="Gene3D" id="3.80.10.10">
    <property type="entry name" value="Ribonuclease Inhibitor"/>
    <property type="match status" value="1"/>
</dbReference>
<accession>A0AAV7KDC1</accession>
<keyword evidence="2" id="KW-0964">Secreted</keyword>
<dbReference type="InterPro" id="IPR000152">
    <property type="entry name" value="EGF-type_Asp/Asn_hydroxyl_site"/>
</dbReference>
<keyword evidence="11" id="KW-1185">Reference proteome</keyword>
<dbReference type="InterPro" id="IPR032675">
    <property type="entry name" value="LRR_dom_sf"/>
</dbReference>
<evidence type="ECO:0000313" key="11">
    <source>
        <dbReference type="Proteomes" id="UP001165289"/>
    </source>
</evidence>
<evidence type="ECO:0000256" key="3">
    <source>
        <dbReference type="ARBA" id="ARBA00022536"/>
    </source>
</evidence>
<evidence type="ECO:0000256" key="2">
    <source>
        <dbReference type="ARBA" id="ARBA00022525"/>
    </source>
</evidence>
<dbReference type="InterPro" id="IPR000742">
    <property type="entry name" value="EGF"/>
</dbReference>
<keyword evidence="5" id="KW-0677">Repeat</keyword>
<evidence type="ECO:0000256" key="4">
    <source>
        <dbReference type="ARBA" id="ARBA00022729"/>
    </source>
</evidence>
<keyword evidence="8" id="KW-0812">Transmembrane</keyword>
<dbReference type="Pfam" id="PF12662">
    <property type="entry name" value="cEGF"/>
    <property type="match status" value="1"/>
</dbReference>
<keyword evidence="6" id="KW-1015">Disulfide bond</keyword>
<dbReference type="GO" id="GO:0005509">
    <property type="term" value="F:calcium ion binding"/>
    <property type="evidence" value="ECO:0007669"/>
    <property type="project" value="InterPro"/>
</dbReference>
<evidence type="ECO:0000256" key="7">
    <source>
        <dbReference type="ARBA" id="ARBA00023180"/>
    </source>
</evidence>
<dbReference type="AlphaFoldDB" id="A0AAV7KDC1"/>
<protein>
    <recommendedName>
        <fullName evidence="9">EGF-like domain-containing protein</fullName>
    </recommendedName>
</protein>
<dbReference type="PROSITE" id="PS00010">
    <property type="entry name" value="ASX_HYDROXYL"/>
    <property type="match status" value="1"/>
</dbReference>
<dbReference type="Proteomes" id="UP001165289">
    <property type="component" value="Unassembled WGS sequence"/>
</dbReference>
<dbReference type="SMART" id="SM00179">
    <property type="entry name" value="EGF_CA"/>
    <property type="match status" value="4"/>
</dbReference>
<comment type="subcellular location">
    <subcellularLocation>
        <location evidence="1">Secreted</location>
    </subcellularLocation>
</comment>
<dbReference type="FunFam" id="2.10.25.10:FF:000002">
    <property type="entry name" value="Latent-transforming growth factor beta-binding protein 3"/>
    <property type="match status" value="1"/>
</dbReference>
<dbReference type="InterPro" id="IPR001611">
    <property type="entry name" value="Leu-rich_rpt"/>
</dbReference>
<dbReference type="PANTHER" id="PTHR47333:SF4">
    <property type="entry name" value="EGF-LIKE DOMAIN-CONTAINING PROTEIN"/>
    <property type="match status" value="1"/>
</dbReference>
<feature type="domain" description="EGF-like" evidence="9">
    <location>
        <begin position="257"/>
        <end position="272"/>
    </location>
</feature>
<keyword evidence="3" id="KW-0245">EGF-like domain</keyword>
<dbReference type="CDD" id="cd00054">
    <property type="entry name" value="EGF_CA"/>
    <property type="match status" value="2"/>
</dbReference>
<keyword evidence="7" id="KW-0325">Glycoprotein</keyword>
<dbReference type="InterPro" id="IPR018097">
    <property type="entry name" value="EGF_Ca-bd_CS"/>
</dbReference>
<dbReference type="GO" id="GO:0005576">
    <property type="term" value="C:extracellular region"/>
    <property type="evidence" value="ECO:0007669"/>
    <property type="project" value="UniProtKB-SubCell"/>
</dbReference>
<evidence type="ECO:0000313" key="10">
    <source>
        <dbReference type="EMBL" id="KAI6659041.1"/>
    </source>
</evidence>
<dbReference type="SMART" id="SM00181">
    <property type="entry name" value="EGF"/>
    <property type="match status" value="3"/>
</dbReference>
<proteinExistence type="predicted"/>
<evidence type="ECO:0000256" key="6">
    <source>
        <dbReference type="ARBA" id="ARBA00023157"/>
    </source>
</evidence>
<evidence type="ECO:0000259" key="9">
    <source>
        <dbReference type="PROSITE" id="PS01186"/>
    </source>
</evidence>
<dbReference type="PANTHER" id="PTHR47333">
    <property type="entry name" value="VON WILLEBRAND FACTOR C AND EGF DOMAIN-CONTAINING PROTEIN"/>
    <property type="match status" value="1"/>
</dbReference>
<dbReference type="Pfam" id="PF13855">
    <property type="entry name" value="LRR_8"/>
    <property type="match status" value="1"/>
</dbReference>
<comment type="caution">
    <text evidence="10">The sequence shown here is derived from an EMBL/GenBank/DDBJ whole genome shotgun (WGS) entry which is preliminary data.</text>
</comment>
<keyword evidence="8" id="KW-1133">Transmembrane helix</keyword>
<dbReference type="InterPro" id="IPR026823">
    <property type="entry name" value="cEGF"/>
</dbReference>
<keyword evidence="8" id="KW-0472">Membrane</keyword>
<dbReference type="InterPro" id="IPR052080">
    <property type="entry name" value="vWF_C/EGF_Fibrillin"/>
</dbReference>
<dbReference type="SUPFAM" id="SSF57196">
    <property type="entry name" value="EGF/Laminin"/>
    <property type="match status" value="4"/>
</dbReference>
<feature type="transmembrane region" description="Helical" evidence="8">
    <location>
        <begin position="362"/>
        <end position="386"/>
    </location>
</feature>
<dbReference type="Gene3D" id="2.10.25.10">
    <property type="entry name" value="Laminin"/>
    <property type="match status" value="4"/>
</dbReference>
<evidence type="ECO:0000256" key="5">
    <source>
        <dbReference type="ARBA" id="ARBA00022737"/>
    </source>
</evidence>
<dbReference type="PROSITE" id="PS01186">
    <property type="entry name" value="EGF_2"/>
    <property type="match status" value="1"/>
</dbReference>
<dbReference type="EMBL" id="JAKMXF010000066">
    <property type="protein sequence ID" value="KAI6659041.1"/>
    <property type="molecule type" value="Genomic_DNA"/>
</dbReference>